<dbReference type="Pfam" id="PF04309">
    <property type="entry name" value="G3P_antiterm"/>
    <property type="match status" value="1"/>
</dbReference>
<dbReference type="GO" id="GO:0006071">
    <property type="term" value="P:glycerol metabolic process"/>
    <property type="evidence" value="ECO:0007669"/>
    <property type="project" value="InterPro"/>
</dbReference>
<dbReference type="PANTHER" id="PTHR35787">
    <property type="entry name" value="GLYCEROL UPTAKE OPERON ANTITERMINATOR REGULATORY PROTEIN"/>
    <property type="match status" value="1"/>
</dbReference>
<dbReference type="GO" id="GO:0006355">
    <property type="term" value="P:regulation of DNA-templated transcription"/>
    <property type="evidence" value="ECO:0007669"/>
    <property type="project" value="InterPro"/>
</dbReference>
<dbReference type="PANTHER" id="PTHR35787:SF1">
    <property type="entry name" value="GLYCEROL UPTAKE OPERON ANTITERMINATOR REGULATORY PROTEIN"/>
    <property type="match status" value="1"/>
</dbReference>
<proteinExistence type="predicted"/>
<dbReference type="Gene3D" id="3.20.20.70">
    <property type="entry name" value="Aldolase class I"/>
    <property type="match status" value="1"/>
</dbReference>
<accession>A0A4R1QLM1</accession>
<evidence type="ECO:0000313" key="2">
    <source>
        <dbReference type="Proteomes" id="UP000295184"/>
    </source>
</evidence>
<evidence type="ECO:0000313" key="1">
    <source>
        <dbReference type="EMBL" id="TCL54526.1"/>
    </source>
</evidence>
<dbReference type="InterPro" id="IPR006699">
    <property type="entry name" value="GlpP"/>
</dbReference>
<dbReference type="RefSeq" id="WP_058962684.1">
    <property type="nucleotide sequence ID" value="NZ_CABKVM010000011.1"/>
</dbReference>
<dbReference type="EMBL" id="SLUM01000021">
    <property type="protein sequence ID" value="TCL54526.1"/>
    <property type="molecule type" value="Genomic_DNA"/>
</dbReference>
<dbReference type="AlphaFoldDB" id="A0A4R1QLM1"/>
<dbReference type="InterPro" id="IPR013785">
    <property type="entry name" value="Aldolase_TIM"/>
</dbReference>
<dbReference type="GeneID" id="97382422"/>
<protein>
    <submittedName>
        <fullName evidence="1">Glycerol uptake operon antiterminator</fullName>
    </submittedName>
</protein>
<organism evidence="1 2">
    <name type="scientific">Allofournierella massiliensis</name>
    <dbReference type="NCBI Taxonomy" id="1650663"/>
    <lineage>
        <taxon>Bacteria</taxon>
        <taxon>Bacillati</taxon>
        <taxon>Bacillota</taxon>
        <taxon>Clostridia</taxon>
        <taxon>Eubacteriales</taxon>
        <taxon>Oscillospiraceae</taxon>
        <taxon>Allofournierella</taxon>
    </lineage>
</organism>
<comment type="caution">
    <text evidence="1">The sequence shown here is derived from an EMBL/GenBank/DDBJ whole genome shotgun (WGS) entry which is preliminary data.</text>
</comment>
<dbReference type="OrthoDB" id="9799580at2"/>
<dbReference type="PIRSF" id="PIRSF016897">
    <property type="entry name" value="GlpP"/>
    <property type="match status" value="1"/>
</dbReference>
<dbReference type="Proteomes" id="UP000295184">
    <property type="component" value="Unassembled WGS sequence"/>
</dbReference>
<name>A0A4R1QLM1_9FIRM</name>
<reference evidence="1 2" key="1">
    <citation type="submission" date="2019-03" db="EMBL/GenBank/DDBJ databases">
        <title>Genomic Encyclopedia of Type Strains, Phase IV (KMG-IV): sequencing the most valuable type-strain genomes for metagenomic binning, comparative biology and taxonomic classification.</title>
        <authorList>
            <person name="Goeker M."/>
        </authorList>
    </citation>
    <scope>NUCLEOTIDE SEQUENCE [LARGE SCALE GENOMIC DNA]</scope>
    <source>
        <strain evidence="1 2">DSM 100451</strain>
    </source>
</reference>
<gene>
    <name evidence="1" type="ORF">EDD77_12130</name>
</gene>
<dbReference type="SUPFAM" id="SSF110391">
    <property type="entry name" value="GlpP-like"/>
    <property type="match status" value="1"/>
</dbReference>
<dbReference type="STRING" id="1650663.GCA_001486665_00146"/>
<sequence>MDARLQELLEENPIIIAIKDEEGLARCLQNPKPVVFVLYGSVVSIPAIVQRLKQAGKTVFVDVDLLDGLSAREAAVEYLAGATRADGVISTKAALVRRAKALGLAGVYRTFLLDNMALQSLRKSGGSQWADFIEILPGLMPKLIARLSHELGAPLIASGLIADKQDVIDALGAGAAAVSSTCPAVWQL</sequence>